<dbReference type="AlphaFoldDB" id="A0A3P8FL55"/>
<sequence length="42" mass="5032">MINDLIHLIENVDVFSYHHVDYVVAQIIYIDYITLTFVLHLQ</sequence>
<evidence type="ECO:0000313" key="3">
    <source>
        <dbReference type="Proteomes" id="UP000269396"/>
    </source>
</evidence>
<evidence type="ECO:0000313" key="2">
    <source>
        <dbReference type="EMBL" id="VDP60388.1"/>
    </source>
</evidence>
<evidence type="ECO:0000256" key="1">
    <source>
        <dbReference type="SAM" id="Phobius"/>
    </source>
</evidence>
<accession>A0A3P8FL55</accession>
<reference evidence="2 3" key="1">
    <citation type="submission" date="2018-11" db="EMBL/GenBank/DDBJ databases">
        <authorList>
            <consortium name="Pathogen Informatics"/>
        </authorList>
    </citation>
    <scope>NUCLEOTIDE SEQUENCE [LARGE SCALE GENOMIC DNA]</scope>
    <source>
        <strain>Denwood</strain>
        <strain evidence="3">Zambia</strain>
    </source>
</reference>
<keyword evidence="1" id="KW-0812">Transmembrane</keyword>
<gene>
    <name evidence="2" type="ORF">SMTD_LOCUS12225</name>
</gene>
<protein>
    <submittedName>
        <fullName evidence="2">Uncharacterized protein</fullName>
    </submittedName>
</protein>
<feature type="transmembrane region" description="Helical" evidence="1">
    <location>
        <begin position="22"/>
        <end position="41"/>
    </location>
</feature>
<name>A0A3P8FL55_9TREM</name>
<keyword evidence="1" id="KW-0472">Membrane</keyword>
<dbReference type="EMBL" id="UZAL01032228">
    <property type="protein sequence ID" value="VDP60388.1"/>
    <property type="molecule type" value="Genomic_DNA"/>
</dbReference>
<dbReference type="Proteomes" id="UP000269396">
    <property type="component" value="Unassembled WGS sequence"/>
</dbReference>
<keyword evidence="3" id="KW-1185">Reference proteome</keyword>
<proteinExistence type="predicted"/>
<organism evidence="2 3">
    <name type="scientific">Schistosoma mattheei</name>
    <dbReference type="NCBI Taxonomy" id="31246"/>
    <lineage>
        <taxon>Eukaryota</taxon>
        <taxon>Metazoa</taxon>
        <taxon>Spiralia</taxon>
        <taxon>Lophotrochozoa</taxon>
        <taxon>Platyhelminthes</taxon>
        <taxon>Trematoda</taxon>
        <taxon>Digenea</taxon>
        <taxon>Strigeidida</taxon>
        <taxon>Schistosomatoidea</taxon>
        <taxon>Schistosomatidae</taxon>
        <taxon>Schistosoma</taxon>
    </lineage>
</organism>
<keyword evidence="1" id="KW-1133">Transmembrane helix</keyword>